<dbReference type="Proteomes" id="UP000753908">
    <property type="component" value="Unassembled WGS sequence"/>
</dbReference>
<feature type="transmembrane region" description="Helical" evidence="1">
    <location>
        <begin position="198"/>
        <end position="218"/>
    </location>
</feature>
<evidence type="ECO:0000256" key="1">
    <source>
        <dbReference type="SAM" id="Phobius"/>
    </source>
</evidence>
<reference evidence="2" key="1">
    <citation type="submission" date="2021-05" db="EMBL/GenBank/DDBJ databases">
        <authorList>
            <person name="Pietrasiak N."/>
            <person name="Ward R."/>
            <person name="Stajich J.E."/>
            <person name="Kurbessoian T."/>
        </authorList>
    </citation>
    <scope>NUCLEOTIDE SEQUENCE</scope>
    <source>
        <strain evidence="2">CPER-KK1</strain>
    </source>
</reference>
<feature type="transmembrane region" description="Helical" evidence="1">
    <location>
        <begin position="162"/>
        <end position="182"/>
    </location>
</feature>
<dbReference type="EMBL" id="JAHHIF010000006">
    <property type="protein sequence ID" value="MBW4543984.1"/>
    <property type="molecule type" value="Genomic_DNA"/>
</dbReference>
<comment type="caution">
    <text evidence="2">The sequence shown here is derived from an EMBL/GenBank/DDBJ whole genome shotgun (WGS) entry which is preliminary data.</text>
</comment>
<name>A0A951PJF6_9CYAN</name>
<evidence type="ECO:0000313" key="2">
    <source>
        <dbReference type="EMBL" id="MBW4543984.1"/>
    </source>
</evidence>
<evidence type="ECO:0000313" key="3">
    <source>
        <dbReference type="Proteomes" id="UP000753908"/>
    </source>
</evidence>
<dbReference type="AlphaFoldDB" id="A0A951PJF6"/>
<keyword evidence="1" id="KW-1133">Transmembrane helix</keyword>
<proteinExistence type="predicted"/>
<feature type="transmembrane region" description="Helical" evidence="1">
    <location>
        <begin position="355"/>
        <end position="375"/>
    </location>
</feature>
<protein>
    <submittedName>
        <fullName evidence="2">Uncharacterized protein</fullName>
    </submittedName>
</protein>
<accession>A0A951PJF6</accession>
<organism evidence="2 3">
    <name type="scientific">Symplocastrum torsivum CPER-KK1</name>
    <dbReference type="NCBI Taxonomy" id="450513"/>
    <lineage>
        <taxon>Bacteria</taxon>
        <taxon>Bacillati</taxon>
        <taxon>Cyanobacteriota</taxon>
        <taxon>Cyanophyceae</taxon>
        <taxon>Oscillatoriophycideae</taxon>
        <taxon>Oscillatoriales</taxon>
        <taxon>Microcoleaceae</taxon>
        <taxon>Symplocastrum</taxon>
    </lineage>
</organism>
<gene>
    <name evidence="2" type="ORF">KME25_06020</name>
</gene>
<keyword evidence="1" id="KW-0472">Membrane</keyword>
<reference evidence="2" key="2">
    <citation type="journal article" date="2022" name="Microbiol. Resour. Announc.">
        <title>Metagenome Sequencing to Explore Phylogenomics of Terrestrial Cyanobacteria.</title>
        <authorList>
            <person name="Ward R.D."/>
            <person name="Stajich J.E."/>
            <person name="Johansen J.R."/>
            <person name="Huntemann M."/>
            <person name="Clum A."/>
            <person name="Foster B."/>
            <person name="Foster B."/>
            <person name="Roux S."/>
            <person name="Palaniappan K."/>
            <person name="Varghese N."/>
            <person name="Mukherjee S."/>
            <person name="Reddy T.B.K."/>
            <person name="Daum C."/>
            <person name="Copeland A."/>
            <person name="Chen I.A."/>
            <person name="Ivanova N.N."/>
            <person name="Kyrpides N.C."/>
            <person name="Shapiro N."/>
            <person name="Eloe-Fadrosh E.A."/>
            <person name="Pietrasiak N."/>
        </authorList>
    </citation>
    <scope>NUCLEOTIDE SEQUENCE</scope>
    <source>
        <strain evidence="2">CPER-KK1</strain>
    </source>
</reference>
<sequence>MSKFKIAALVSTICLMGVVFYSSVVSSQTPQPTVRLSTEPPLSEILPFEAEATVLSSPVRLTLQAVDAAGKRLENAKIRLQILTPPHNPWFPTDFPIVEGTELLDIEGVAAKGELEIQQMLPIRGNYQLLVSVNPITANAFAPIQQTLTLSVPENWVKYRNFGILAVILLAVGLGGGLVLGGKQDIQPGEIAPERVRLLLSGAIVVAIASLLIINITAERADSHTQGHSSQKIEPSVVQSQAVKAEIMGDVSATVGQPAKLAVQVSDPTTGQPATDVLLKIKTTPAEDEWVAFAYGGVPDAKGQLTWEQQFFDGAPHKVEVEILPQPQARRQFSPLRIAQNIDVEGVAPPLHSRLIVLAYFTSLIVLGLVIGLRLRNRLVW</sequence>
<keyword evidence="1" id="KW-0812">Transmembrane</keyword>